<reference evidence="8 9" key="1">
    <citation type="submission" date="2022-10" db="EMBL/GenBank/DDBJ databases">
        <title>Defluviimonas sp. nov., isolated from ocean surface sediments.</title>
        <authorList>
            <person name="He W."/>
            <person name="Wang L."/>
            <person name="Zhang D.-F."/>
        </authorList>
    </citation>
    <scope>NUCLEOTIDE SEQUENCE [LARGE SCALE GENOMIC DNA]</scope>
    <source>
        <strain evidence="8 9">WL0050</strain>
    </source>
</reference>
<dbReference type="Proteomes" id="UP001652564">
    <property type="component" value="Unassembled WGS sequence"/>
</dbReference>
<keyword evidence="3 6" id="KW-0812">Transmembrane</keyword>
<evidence type="ECO:0000256" key="1">
    <source>
        <dbReference type="ARBA" id="ARBA00004141"/>
    </source>
</evidence>
<feature type="transmembrane region" description="Helical" evidence="6">
    <location>
        <begin position="49"/>
        <end position="71"/>
    </location>
</feature>
<evidence type="ECO:0000313" key="8">
    <source>
        <dbReference type="EMBL" id="MCV2870701.1"/>
    </source>
</evidence>
<accession>A0ABT2ZHW2</accession>
<dbReference type="InterPro" id="IPR051401">
    <property type="entry name" value="GtrA_CellWall_Glycosyl"/>
</dbReference>
<feature type="transmembrane region" description="Helical" evidence="6">
    <location>
        <begin position="108"/>
        <end position="125"/>
    </location>
</feature>
<evidence type="ECO:0000256" key="6">
    <source>
        <dbReference type="SAM" id="Phobius"/>
    </source>
</evidence>
<protein>
    <submittedName>
        <fullName evidence="8">GtrA family protein</fullName>
    </submittedName>
</protein>
<feature type="transmembrane region" description="Helical" evidence="6">
    <location>
        <begin position="16"/>
        <end position="37"/>
    </location>
</feature>
<dbReference type="Pfam" id="PF04138">
    <property type="entry name" value="GtrA_DPMS_TM"/>
    <property type="match status" value="1"/>
</dbReference>
<evidence type="ECO:0000259" key="7">
    <source>
        <dbReference type="Pfam" id="PF04138"/>
    </source>
</evidence>
<dbReference type="RefSeq" id="WP_263737909.1">
    <property type="nucleotide sequence ID" value="NZ_JAOWKZ010000001.1"/>
</dbReference>
<comment type="subcellular location">
    <subcellularLocation>
        <location evidence="1">Membrane</location>
        <topology evidence="1">Multi-pass membrane protein</topology>
    </subcellularLocation>
</comment>
<evidence type="ECO:0000256" key="2">
    <source>
        <dbReference type="ARBA" id="ARBA00009399"/>
    </source>
</evidence>
<keyword evidence="9" id="KW-1185">Reference proteome</keyword>
<comment type="similarity">
    <text evidence="2">Belongs to the GtrA family.</text>
</comment>
<keyword evidence="4 6" id="KW-1133">Transmembrane helix</keyword>
<organism evidence="8 9">
    <name type="scientific">Albidovulum litorale</name>
    <dbReference type="NCBI Taxonomy" id="2984134"/>
    <lineage>
        <taxon>Bacteria</taxon>
        <taxon>Pseudomonadati</taxon>
        <taxon>Pseudomonadota</taxon>
        <taxon>Alphaproteobacteria</taxon>
        <taxon>Rhodobacterales</taxon>
        <taxon>Paracoccaceae</taxon>
        <taxon>Albidovulum</taxon>
    </lineage>
</organism>
<sequence>MLQKLVSFLPPELRQFALYVVCGGSGVALDFGLYSALVASGTWHHAANIAGYAAGTLLSFILNRAITFGVLDAALRRLAIFVGVAGIGYLSSTGVLLVLIDLMQVNPFVAKAASIIVVIAVQYTLNARVTFRRSE</sequence>
<dbReference type="InterPro" id="IPR007267">
    <property type="entry name" value="GtrA_DPMS_TM"/>
</dbReference>
<feature type="transmembrane region" description="Helical" evidence="6">
    <location>
        <begin position="78"/>
        <end position="102"/>
    </location>
</feature>
<comment type="caution">
    <text evidence="8">The sequence shown here is derived from an EMBL/GenBank/DDBJ whole genome shotgun (WGS) entry which is preliminary data.</text>
</comment>
<dbReference type="EMBL" id="JAOWKZ010000001">
    <property type="protein sequence ID" value="MCV2870701.1"/>
    <property type="molecule type" value="Genomic_DNA"/>
</dbReference>
<dbReference type="PANTHER" id="PTHR38459">
    <property type="entry name" value="PROPHAGE BACTOPRENOL-LINKED GLUCOSE TRANSLOCASE HOMOLOG"/>
    <property type="match status" value="1"/>
</dbReference>
<evidence type="ECO:0000313" key="9">
    <source>
        <dbReference type="Proteomes" id="UP001652564"/>
    </source>
</evidence>
<feature type="domain" description="GtrA/DPMS transmembrane" evidence="7">
    <location>
        <begin position="19"/>
        <end position="131"/>
    </location>
</feature>
<dbReference type="PANTHER" id="PTHR38459:SF1">
    <property type="entry name" value="PROPHAGE BACTOPRENOL-LINKED GLUCOSE TRANSLOCASE HOMOLOG"/>
    <property type="match status" value="1"/>
</dbReference>
<name>A0ABT2ZHW2_9RHOB</name>
<gene>
    <name evidence="8" type="ORF">OEZ71_00160</name>
</gene>
<evidence type="ECO:0000256" key="4">
    <source>
        <dbReference type="ARBA" id="ARBA00022989"/>
    </source>
</evidence>
<evidence type="ECO:0000256" key="5">
    <source>
        <dbReference type="ARBA" id="ARBA00023136"/>
    </source>
</evidence>
<proteinExistence type="inferred from homology"/>
<evidence type="ECO:0000256" key="3">
    <source>
        <dbReference type="ARBA" id="ARBA00022692"/>
    </source>
</evidence>
<keyword evidence="5 6" id="KW-0472">Membrane</keyword>